<reference evidence="3 4" key="1">
    <citation type="submission" date="2024-02" db="EMBL/GenBank/DDBJ databases">
        <title>Discinaceae phylogenomics.</title>
        <authorList>
            <person name="Dirks A.C."/>
            <person name="James T.Y."/>
        </authorList>
    </citation>
    <scope>NUCLEOTIDE SEQUENCE [LARGE SCALE GENOMIC DNA]</scope>
    <source>
        <strain evidence="3 4">ACD0624</strain>
    </source>
</reference>
<organism evidence="3 4">
    <name type="scientific">Discina gigas</name>
    <dbReference type="NCBI Taxonomy" id="1032678"/>
    <lineage>
        <taxon>Eukaryota</taxon>
        <taxon>Fungi</taxon>
        <taxon>Dikarya</taxon>
        <taxon>Ascomycota</taxon>
        <taxon>Pezizomycotina</taxon>
        <taxon>Pezizomycetes</taxon>
        <taxon>Pezizales</taxon>
        <taxon>Discinaceae</taxon>
        <taxon>Discina</taxon>
    </lineage>
</organism>
<feature type="compositionally biased region" description="Pro residues" evidence="1">
    <location>
        <begin position="169"/>
        <end position="184"/>
    </location>
</feature>
<dbReference type="Proteomes" id="UP001447188">
    <property type="component" value="Unassembled WGS sequence"/>
</dbReference>
<evidence type="ECO:0000313" key="3">
    <source>
        <dbReference type="EMBL" id="KAL0630894.1"/>
    </source>
</evidence>
<name>A0ABR3G4N3_9PEZI</name>
<sequence>MPPGPVGCFDYPEAITMGSGCGTFDKCLLCDDARFPFCITTTILGGQLPLTGTICAKTAGTITHAAGTDPTTMTISAHITTTIIAPTSVITVTPITITTRITDPPTVILQPPPTNTVTTVITPSVTARPLPIGAIVGIGLGAFFALAVIALLAIFLLRKSRAPPAPLAPPAPPAPVMSPGPPGYPQQGGAAAYNYGYGQGQPKYPQGTPVYEVSAQ</sequence>
<gene>
    <name evidence="3" type="ORF">Q9L58_010258</name>
</gene>
<evidence type="ECO:0000256" key="2">
    <source>
        <dbReference type="SAM" id="Phobius"/>
    </source>
</evidence>
<keyword evidence="2" id="KW-1133">Transmembrane helix</keyword>
<keyword evidence="4" id="KW-1185">Reference proteome</keyword>
<feature type="transmembrane region" description="Helical" evidence="2">
    <location>
        <begin position="132"/>
        <end position="157"/>
    </location>
</feature>
<protein>
    <submittedName>
        <fullName evidence="3">Uncharacterized protein</fullName>
    </submittedName>
</protein>
<accession>A0ABR3G4N3</accession>
<comment type="caution">
    <text evidence="3">The sequence shown here is derived from an EMBL/GenBank/DDBJ whole genome shotgun (WGS) entry which is preliminary data.</text>
</comment>
<evidence type="ECO:0000256" key="1">
    <source>
        <dbReference type="SAM" id="MobiDB-lite"/>
    </source>
</evidence>
<keyword evidence="2" id="KW-0472">Membrane</keyword>
<proteinExistence type="predicted"/>
<keyword evidence="2" id="KW-0812">Transmembrane</keyword>
<evidence type="ECO:0000313" key="4">
    <source>
        <dbReference type="Proteomes" id="UP001447188"/>
    </source>
</evidence>
<dbReference type="EMBL" id="JBBBZM010000347">
    <property type="protein sequence ID" value="KAL0630894.1"/>
    <property type="molecule type" value="Genomic_DNA"/>
</dbReference>
<feature type="region of interest" description="Disordered" evidence="1">
    <location>
        <begin position="169"/>
        <end position="188"/>
    </location>
</feature>